<sequence length="102" mass="11532">MNTLITTTEFNQWLKGLKDDRARARIVSRMVSAQEGNFGDCEPVGDGISEMRIFVGPGYRVYYTRRGEVVYLLLCGGDKSSQKRDIRAAKAILNEIDRGERT</sequence>
<evidence type="ECO:0000313" key="1">
    <source>
        <dbReference type="EMBL" id="MCD7039430.1"/>
    </source>
</evidence>
<evidence type="ECO:0000313" key="2">
    <source>
        <dbReference type="Proteomes" id="UP001154922"/>
    </source>
</evidence>
<organism evidence="1 2">
    <name type="scientific">Pseudomonas petroselini</name>
    <dbReference type="NCBI Taxonomy" id="2899822"/>
    <lineage>
        <taxon>Bacteria</taxon>
        <taxon>Pseudomonadati</taxon>
        <taxon>Pseudomonadota</taxon>
        <taxon>Gammaproteobacteria</taxon>
        <taxon>Pseudomonadales</taxon>
        <taxon>Pseudomonadaceae</taxon>
        <taxon>Pseudomonas</taxon>
    </lineage>
</organism>
<protein>
    <submittedName>
        <fullName evidence="1">Type II toxin-antitoxin system RelE/ParE family toxin</fullName>
    </submittedName>
</protein>
<accession>A0ABS8QUL5</accession>
<dbReference type="PIRSF" id="PIRSF028744">
    <property type="entry name" value="Addict_mod_HI1419"/>
    <property type="match status" value="1"/>
</dbReference>
<dbReference type="EMBL" id="JAJOZI010000068">
    <property type="protein sequence ID" value="MCD7039430.1"/>
    <property type="molecule type" value="Genomic_DNA"/>
</dbReference>
<gene>
    <name evidence="1" type="ORF">LRQ20_13955</name>
</gene>
<reference evidence="1 2" key="1">
    <citation type="journal article" date="2022" name="Int. J. Syst. Evol. Microbiol.">
        <title>Pseudomonas petroselini sp. nov., a pathogen causing bacterial rot of parsley in Japan.</title>
        <authorList>
            <person name="Sawada H."/>
            <person name="Fujikawa T."/>
            <person name="Osada S."/>
            <person name="Satou M."/>
        </authorList>
    </citation>
    <scope>NUCLEOTIDE SEQUENCE [LARGE SCALE GENOMIC DNA]</scope>
    <source>
        <strain evidence="1 2">MAFF 311096</strain>
    </source>
</reference>
<dbReference type="Proteomes" id="UP001154922">
    <property type="component" value="Unassembled WGS sequence"/>
</dbReference>
<name>A0ABS8QUL5_9PSED</name>
<dbReference type="RefSeq" id="WP_014717392.1">
    <property type="nucleotide sequence ID" value="NZ_JAJOZG010000138.1"/>
</dbReference>
<proteinExistence type="predicted"/>
<keyword evidence="2" id="KW-1185">Reference proteome</keyword>
<dbReference type="NCBIfam" id="TIGR02683">
    <property type="entry name" value="upstrm_HI1419"/>
    <property type="match status" value="1"/>
</dbReference>
<dbReference type="InterPro" id="IPR014056">
    <property type="entry name" value="TypeIITA-like_toxin_pred"/>
</dbReference>
<reference evidence="1 2" key="2">
    <citation type="journal article" date="2023" name="Plant Pathol.">
        <title>Dismantling and reorganizing Pseudomonas marginalis sensu#lato.</title>
        <authorList>
            <person name="Sawada H."/>
            <person name="Fujikawa T."/>
            <person name="Satou M."/>
        </authorList>
    </citation>
    <scope>NUCLEOTIDE SEQUENCE [LARGE SCALE GENOMIC DNA]</scope>
    <source>
        <strain evidence="1 2">MAFF 311096</strain>
    </source>
</reference>
<dbReference type="PANTHER" id="PTHR41791:SF1">
    <property type="entry name" value="SSL7039 PROTEIN"/>
    <property type="match status" value="1"/>
</dbReference>
<dbReference type="Pfam" id="PF05973">
    <property type="entry name" value="Gp49"/>
    <property type="match status" value="1"/>
</dbReference>
<comment type="caution">
    <text evidence="1">The sequence shown here is derived from an EMBL/GenBank/DDBJ whole genome shotgun (WGS) entry which is preliminary data.</text>
</comment>
<dbReference type="InterPro" id="IPR009241">
    <property type="entry name" value="HigB-like"/>
</dbReference>
<dbReference type="PANTHER" id="PTHR41791">
    <property type="entry name" value="SSL7039 PROTEIN"/>
    <property type="match status" value="1"/>
</dbReference>